<dbReference type="Proteomes" id="UP001497497">
    <property type="component" value="Unassembled WGS sequence"/>
</dbReference>
<proteinExistence type="predicted"/>
<name>A0AAV2IRX6_LYMST</name>
<gene>
    <name evidence="2" type="ORF">GSLYS_00021867001</name>
</gene>
<dbReference type="EMBL" id="CAXITT010001427">
    <property type="protein sequence ID" value="CAL1548550.1"/>
    <property type="molecule type" value="Genomic_DNA"/>
</dbReference>
<keyword evidence="1" id="KW-0812">Transmembrane</keyword>
<keyword evidence="1" id="KW-0472">Membrane</keyword>
<dbReference type="PANTHER" id="PTHR20765">
    <property type="entry name" value="SOLUTE CARRIER FAMILY 43 MEMBER 3-RELATED"/>
    <property type="match status" value="1"/>
</dbReference>
<dbReference type="PANTHER" id="PTHR20765:SF1">
    <property type="entry name" value="EQUILIBRATIVE NUCLEOBASE TRANSPORTER 1"/>
    <property type="match status" value="1"/>
</dbReference>
<feature type="non-terminal residue" evidence="2">
    <location>
        <position position="69"/>
    </location>
</feature>
<accession>A0AAV2IRX6</accession>
<evidence type="ECO:0000256" key="1">
    <source>
        <dbReference type="SAM" id="Phobius"/>
    </source>
</evidence>
<sequence length="69" mass="7999">MTYLLHVFWMSVLQLRFYYFMGSVNKSFETLVSNDKVSHYTNVFLYTMMGGLVVSPCVGLIFGLNVKLF</sequence>
<organism evidence="2 3">
    <name type="scientific">Lymnaea stagnalis</name>
    <name type="common">Great pond snail</name>
    <name type="synonym">Helix stagnalis</name>
    <dbReference type="NCBI Taxonomy" id="6523"/>
    <lineage>
        <taxon>Eukaryota</taxon>
        <taxon>Metazoa</taxon>
        <taxon>Spiralia</taxon>
        <taxon>Lophotrochozoa</taxon>
        <taxon>Mollusca</taxon>
        <taxon>Gastropoda</taxon>
        <taxon>Heterobranchia</taxon>
        <taxon>Euthyneura</taxon>
        <taxon>Panpulmonata</taxon>
        <taxon>Hygrophila</taxon>
        <taxon>Lymnaeoidea</taxon>
        <taxon>Lymnaeidae</taxon>
        <taxon>Lymnaea</taxon>
    </lineage>
</organism>
<keyword evidence="1" id="KW-1133">Transmembrane helix</keyword>
<keyword evidence="3" id="KW-1185">Reference proteome</keyword>
<evidence type="ECO:0000313" key="3">
    <source>
        <dbReference type="Proteomes" id="UP001497497"/>
    </source>
</evidence>
<dbReference type="InterPro" id="IPR027197">
    <property type="entry name" value="SLC43A3"/>
</dbReference>
<evidence type="ECO:0000313" key="2">
    <source>
        <dbReference type="EMBL" id="CAL1548550.1"/>
    </source>
</evidence>
<protein>
    <submittedName>
        <fullName evidence="2">Uncharacterized protein</fullName>
    </submittedName>
</protein>
<comment type="caution">
    <text evidence="2">The sequence shown here is derived from an EMBL/GenBank/DDBJ whole genome shotgun (WGS) entry which is preliminary data.</text>
</comment>
<reference evidence="2 3" key="1">
    <citation type="submission" date="2024-04" db="EMBL/GenBank/DDBJ databases">
        <authorList>
            <consortium name="Genoscope - CEA"/>
            <person name="William W."/>
        </authorList>
    </citation>
    <scope>NUCLEOTIDE SEQUENCE [LARGE SCALE GENOMIC DNA]</scope>
</reference>
<dbReference type="AlphaFoldDB" id="A0AAV2IRX6"/>
<feature type="transmembrane region" description="Helical" evidence="1">
    <location>
        <begin position="44"/>
        <end position="66"/>
    </location>
</feature>